<organism evidence="1">
    <name type="scientific">marine sediment metagenome</name>
    <dbReference type="NCBI Taxonomy" id="412755"/>
    <lineage>
        <taxon>unclassified sequences</taxon>
        <taxon>metagenomes</taxon>
        <taxon>ecological metagenomes</taxon>
    </lineage>
</organism>
<dbReference type="GO" id="GO:0005829">
    <property type="term" value="C:cytosol"/>
    <property type="evidence" value="ECO:0007669"/>
    <property type="project" value="TreeGrafter"/>
</dbReference>
<dbReference type="SUPFAM" id="SSF75169">
    <property type="entry name" value="DsrEFH-like"/>
    <property type="match status" value="1"/>
</dbReference>
<reference evidence="1" key="1">
    <citation type="journal article" date="2014" name="Front. Microbiol.">
        <title>High frequency of phylogenetically diverse reductive dehalogenase-homologous genes in deep subseafloor sedimentary metagenomes.</title>
        <authorList>
            <person name="Kawai M."/>
            <person name="Futagami T."/>
            <person name="Toyoda A."/>
            <person name="Takaki Y."/>
            <person name="Nishi S."/>
            <person name="Hori S."/>
            <person name="Arai W."/>
            <person name="Tsubouchi T."/>
            <person name="Morono Y."/>
            <person name="Uchiyama I."/>
            <person name="Ito T."/>
            <person name="Fujiyama A."/>
            <person name="Inagaki F."/>
            <person name="Takami H."/>
        </authorList>
    </citation>
    <scope>NUCLEOTIDE SEQUENCE</scope>
    <source>
        <strain evidence="1">Expedition CK06-06</strain>
    </source>
</reference>
<protein>
    <submittedName>
        <fullName evidence="1">Uncharacterized protein</fullName>
    </submittedName>
</protein>
<proteinExistence type="predicted"/>
<dbReference type="AlphaFoldDB" id="X0ZH13"/>
<sequence>EDLDLTVYLTADGVLCAKRGQETPKGYYNVERMLKPIIRKGGVMACRTCMAARGLTVEDLAEGVVETRLGDLAQLTLEADKVLVY</sequence>
<dbReference type="InterPro" id="IPR003787">
    <property type="entry name" value="Sulphur_relay_DsrE/F-like"/>
</dbReference>
<name>X0ZH13_9ZZZZ</name>
<comment type="caution">
    <text evidence="1">The sequence shown here is derived from an EMBL/GenBank/DDBJ whole genome shotgun (WGS) entry which is preliminary data.</text>
</comment>
<dbReference type="EMBL" id="BARS01058346">
    <property type="protein sequence ID" value="GAG47646.1"/>
    <property type="molecule type" value="Genomic_DNA"/>
</dbReference>
<dbReference type="PANTHER" id="PTHR34874">
    <property type="entry name" value="PROTEIN YCHN"/>
    <property type="match status" value="1"/>
</dbReference>
<feature type="non-terminal residue" evidence="1">
    <location>
        <position position="1"/>
    </location>
</feature>
<dbReference type="PANTHER" id="PTHR34874:SF1">
    <property type="entry name" value="PROTEIN YCHN"/>
    <property type="match status" value="1"/>
</dbReference>
<accession>X0ZH13</accession>
<evidence type="ECO:0000313" key="1">
    <source>
        <dbReference type="EMBL" id="GAG47646.1"/>
    </source>
</evidence>
<dbReference type="Pfam" id="PF02635">
    <property type="entry name" value="DsrE"/>
    <property type="match status" value="1"/>
</dbReference>
<gene>
    <name evidence="1" type="ORF">S01H1_85133</name>
</gene>
<dbReference type="InterPro" id="IPR027396">
    <property type="entry name" value="DsrEFH-like"/>
</dbReference>
<dbReference type="Gene3D" id="3.40.1260.10">
    <property type="entry name" value="DsrEFH-like"/>
    <property type="match status" value="1"/>
</dbReference>